<sequence length="519" mass="59572">MSKCNTNIILKSKNIFTGISDKLIDGYVAISGNKIIAIEEGDDYKDLISRETNFIDIGENVVTPGFVDTHTFFTGYVIYHIGVDVSKAKSIDECISILKEYENLIDSNATIFGHGWNPKNFENVMALQKLDQVFQDRRVIVFSVNRDTCLMNTNAIKTYKFTPEECYPEAYWRIMREYLNDRNFIDKQFKEYMKMMNSKGVTSVKEMGFDDYYGFTDYLEEKEKNKELSLRISFMSQPVGQEINIPYGLKMREKFSSDFVKFSGFNRMTDGTVASLKADLLKPYKCLENVNCIIDIDYDLIEKEVLLADEYNFRYSIHAQGDGAVHKVLNIYEKCKRSQGKCINRHAITDMEFTHPDDLERMGKLNVIAEIYPQIMSLDLEVETKEMIEKNVGSGRGKYFWNRRKMLDSGVVVSCGTDLPLMITNIPESIYHACGGFFADGKEPYNKQNTISIEELLKAWTIGGQYNCGFEDKLGTLEVGKLADIAVLNRNIFKTQMEEMRDVEICLTIVDGKIVHNKL</sequence>
<comment type="caution">
    <text evidence="2">The sequence shown here is derived from an EMBL/GenBank/DDBJ whole genome shotgun (WGS) entry which is preliminary data.</text>
</comment>
<dbReference type="Pfam" id="PF07969">
    <property type="entry name" value="Amidohydro_3"/>
    <property type="match status" value="1"/>
</dbReference>
<dbReference type="GO" id="GO:0016810">
    <property type="term" value="F:hydrolase activity, acting on carbon-nitrogen (but not peptide) bonds"/>
    <property type="evidence" value="ECO:0007669"/>
    <property type="project" value="InterPro"/>
</dbReference>
<name>A0A9Q5GH04_CLOBE</name>
<dbReference type="InterPro" id="IPR013108">
    <property type="entry name" value="Amidohydro_3"/>
</dbReference>
<accession>A0A9Q5GH04</accession>
<proteinExistence type="predicted"/>
<dbReference type="Gene3D" id="3.10.310.70">
    <property type="match status" value="1"/>
</dbReference>
<dbReference type="PANTHER" id="PTHR22642:SF2">
    <property type="entry name" value="PROTEIN LONG AFTER FAR-RED 3"/>
    <property type="match status" value="1"/>
</dbReference>
<evidence type="ECO:0000313" key="3">
    <source>
        <dbReference type="Proteomes" id="UP000821656"/>
    </source>
</evidence>
<dbReference type="InterPro" id="IPR011059">
    <property type="entry name" value="Metal-dep_hydrolase_composite"/>
</dbReference>
<protein>
    <recommendedName>
        <fullName evidence="1">Amidohydrolase 3 domain-containing protein</fullName>
    </recommendedName>
</protein>
<organism evidence="2 3">
    <name type="scientific">Clostridium beijerinckii</name>
    <name type="common">Clostridium MP</name>
    <dbReference type="NCBI Taxonomy" id="1520"/>
    <lineage>
        <taxon>Bacteria</taxon>
        <taxon>Bacillati</taxon>
        <taxon>Bacillota</taxon>
        <taxon>Clostridia</taxon>
        <taxon>Eubacteriales</taxon>
        <taxon>Clostridiaceae</taxon>
        <taxon>Clostridium</taxon>
    </lineage>
</organism>
<dbReference type="SUPFAM" id="SSF51338">
    <property type="entry name" value="Composite domain of metallo-dependent hydrolases"/>
    <property type="match status" value="1"/>
</dbReference>
<gene>
    <name evidence="2" type="ORF">DFH45_002277</name>
</gene>
<dbReference type="Gene3D" id="3.20.20.140">
    <property type="entry name" value="Metal-dependent hydrolases"/>
    <property type="match status" value="1"/>
</dbReference>
<dbReference type="Gene3D" id="2.30.40.10">
    <property type="entry name" value="Urease, subunit C, domain 1"/>
    <property type="match status" value="1"/>
</dbReference>
<dbReference type="Proteomes" id="UP000821656">
    <property type="component" value="Unassembled WGS sequence"/>
</dbReference>
<dbReference type="SUPFAM" id="SSF51556">
    <property type="entry name" value="Metallo-dependent hydrolases"/>
    <property type="match status" value="1"/>
</dbReference>
<dbReference type="RefSeq" id="WP_077309775.1">
    <property type="nucleotide sequence ID" value="NZ_CP016090.1"/>
</dbReference>
<dbReference type="AlphaFoldDB" id="A0A9Q5GH04"/>
<evidence type="ECO:0000259" key="1">
    <source>
        <dbReference type="Pfam" id="PF07969"/>
    </source>
</evidence>
<feature type="domain" description="Amidohydrolase 3" evidence="1">
    <location>
        <begin position="54"/>
        <end position="516"/>
    </location>
</feature>
<evidence type="ECO:0000313" key="2">
    <source>
        <dbReference type="EMBL" id="NRV09314.1"/>
    </source>
</evidence>
<dbReference type="PANTHER" id="PTHR22642">
    <property type="entry name" value="IMIDAZOLONEPROPIONASE"/>
    <property type="match status" value="1"/>
</dbReference>
<dbReference type="EMBL" id="JABSXK010000001">
    <property type="protein sequence ID" value="NRV09314.1"/>
    <property type="molecule type" value="Genomic_DNA"/>
</dbReference>
<reference evidence="2" key="1">
    <citation type="submission" date="2020-05" db="EMBL/GenBank/DDBJ databases">
        <title>Genomic insights into acetone-butanol-ethanol (ABE) fermentation by sequencing solventogenic clostridia strains.</title>
        <authorList>
            <person name="Brown S."/>
        </authorList>
    </citation>
    <scope>NUCLEOTIDE SEQUENCE</scope>
    <source>
        <strain evidence="2">DJ126</strain>
    </source>
</reference>
<dbReference type="InterPro" id="IPR032466">
    <property type="entry name" value="Metal_Hydrolase"/>
</dbReference>